<reference evidence="12" key="1">
    <citation type="submission" date="2022-08" db="UniProtKB">
        <authorList>
            <consortium name="EnsemblMetazoa"/>
        </authorList>
    </citation>
    <scope>IDENTIFICATION</scope>
    <source>
        <strain evidence="12">Israel</strain>
    </source>
</reference>
<evidence type="ECO:0000313" key="13">
    <source>
        <dbReference type="Proteomes" id="UP000092462"/>
    </source>
</evidence>
<dbReference type="FunFam" id="3.30.200.20:FF:000042">
    <property type="entry name" value="Aurora kinase A"/>
    <property type="match status" value="1"/>
</dbReference>
<dbReference type="EC" id="2.7.11.1" evidence="2"/>
<dbReference type="GO" id="GO:0004674">
    <property type="term" value="F:protein serine/threonine kinase activity"/>
    <property type="evidence" value="ECO:0007669"/>
    <property type="project" value="UniProtKB-KW"/>
</dbReference>
<dbReference type="InterPro" id="IPR011009">
    <property type="entry name" value="Kinase-like_dom_sf"/>
</dbReference>
<dbReference type="Pfam" id="PF00069">
    <property type="entry name" value="Pkinase"/>
    <property type="match status" value="1"/>
</dbReference>
<evidence type="ECO:0000256" key="6">
    <source>
        <dbReference type="ARBA" id="ARBA00022777"/>
    </source>
</evidence>
<dbReference type="VEuPathDB" id="VectorBase:PPAPM1_008205"/>
<evidence type="ECO:0000256" key="2">
    <source>
        <dbReference type="ARBA" id="ARBA00012513"/>
    </source>
</evidence>
<protein>
    <recommendedName>
        <fullName evidence="2">non-specific serine/threonine protein kinase</fullName>
        <ecNumber evidence="2">2.7.11.1</ecNumber>
    </recommendedName>
</protein>
<keyword evidence="6" id="KW-0418">Kinase</keyword>
<dbReference type="GO" id="GO:0005524">
    <property type="term" value="F:ATP binding"/>
    <property type="evidence" value="ECO:0007669"/>
    <property type="project" value="UniProtKB-UniRule"/>
</dbReference>
<evidence type="ECO:0000256" key="3">
    <source>
        <dbReference type="ARBA" id="ARBA00022527"/>
    </source>
</evidence>
<evidence type="ECO:0000256" key="9">
    <source>
        <dbReference type="ARBA" id="ARBA00048679"/>
    </source>
</evidence>
<dbReference type="PANTHER" id="PTHR44899:SF3">
    <property type="entry name" value="SERINE_THREONINE-PROTEIN KINASE NEK1"/>
    <property type="match status" value="1"/>
</dbReference>
<dbReference type="AlphaFoldDB" id="A0A1B0DID2"/>
<dbReference type="PANTHER" id="PTHR44899">
    <property type="entry name" value="CAMK FAMILY PROTEIN KINASE"/>
    <property type="match status" value="1"/>
</dbReference>
<dbReference type="PROSITE" id="PS00108">
    <property type="entry name" value="PROTEIN_KINASE_ST"/>
    <property type="match status" value="1"/>
</dbReference>
<evidence type="ECO:0000256" key="8">
    <source>
        <dbReference type="ARBA" id="ARBA00047899"/>
    </source>
</evidence>
<keyword evidence="3 10" id="KW-0723">Serine/threonine-protein kinase</keyword>
<keyword evidence="5 10" id="KW-0547">Nucleotide-binding</keyword>
<organism evidence="12 13">
    <name type="scientific">Phlebotomus papatasi</name>
    <name type="common">Sandfly</name>
    <dbReference type="NCBI Taxonomy" id="29031"/>
    <lineage>
        <taxon>Eukaryota</taxon>
        <taxon>Metazoa</taxon>
        <taxon>Ecdysozoa</taxon>
        <taxon>Arthropoda</taxon>
        <taxon>Hexapoda</taxon>
        <taxon>Insecta</taxon>
        <taxon>Pterygota</taxon>
        <taxon>Neoptera</taxon>
        <taxon>Endopterygota</taxon>
        <taxon>Diptera</taxon>
        <taxon>Nematocera</taxon>
        <taxon>Psychodoidea</taxon>
        <taxon>Psychodidae</taxon>
        <taxon>Phlebotomus</taxon>
        <taxon>Phlebotomus</taxon>
    </lineage>
</organism>
<keyword evidence="7 10" id="KW-0067">ATP-binding</keyword>
<dbReference type="PROSITE" id="PS50011">
    <property type="entry name" value="PROTEIN_KINASE_DOM"/>
    <property type="match status" value="1"/>
</dbReference>
<dbReference type="Gene3D" id="1.10.510.10">
    <property type="entry name" value="Transferase(Phosphotransferase) domain 1"/>
    <property type="match status" value="1"/>
</dbReference>
<comment type="catalytic activity">
    <reaction evidence="9">
        <text>L-seryl-[protein] + ATP = O-phospho-L-seryl-[protein] + ADP + H(+)</text>
        <dbReference type="Rhea" id="RHEA:17989"/>
        <dbReference type="Rhea" id="RHEA-COMP:9863"/>
        <dbReference type="Rhea" id="RHEA-COMP:11604"/>
        <dbReference type="ChEBI" id="CHEBI:15378"/>
        <dbReference type="ChEBI" id="CHEBI:29999"/>
        <dbReference type="ChEBI" id="CHEBI:30616"/>
        <dbReference type="ChEBI" id="CHEBI:83421"/>
        <dbReference type="ChEBI" id="CHEBI:456216"/>
        <dbReference type="EC" id="2.7.11.1"/>
    </reaction>
</comment>
<dbReference type="InterPro" id="IPR017441">
    <property type="entry name" value="Protein_kinase_ATP_BS"/>
</dbReference>
<evidence type="ECO:0000256" key="4">
    <source>
        <dbReference type="ARBA" id="ARBA00022679"/>
    </source>
</evidence>
<dbReference type="PROSITE" id="PS00107">
    <property type="entry name" value="PROTEIN_KINASE_ATP"/>
    <property type="match status" value="1"/>
</dbReference>
<dbReference type="InterPro" id="IPR000719">
    <property type="entry name" value="Prot_kinase_dom"/>
</dbReference>
<dbReference type="EMBL" id="AJVK01015500">
    <property type="status" value="NOT_ANNOTATED_CDS"/>
    <property type="molecule type" value="Genomic_DNA"/>
</dbReference>
<feature type="domain" description="Protein kinase" evidence="11">
    <location>
        <begin position="9"/>
        <end position="270"/>
    </location>
</feature>
<evidence type="ECO:0000256" key="7">
    <source>
        <dbReference type="ARBA" id="ARBA00022840"/>
    </source>
</evidence>
<evidence type="ECO:0000259" key="11">
    <source>
        <dbReference type="PROSITE" id="PS50011"/>
    </source>
</evidence>
<accession>A0A1B0DID2</accession>
<evidence type="ECO:0000256" key="10">
    <source>
        <dbReference type="RuleBase" id="RU000304"/>
    </source>
</evidence>
<dbReference type="InterPro" id="IPR008271">
    <property type="entry name" value="Ser/Thr_kinase_AS"/>
</dbReference>
<dbReference type="InterPro" id="IPR051131">
    <property type="entry name" value="NEK_Ser/Thr_kinase_NIMA"/>
</dbReference>
<comment type="catalytic activity">
    <reaction evidence="8">
        <text>L-threonyl-[protein] + ATP = O-phospho-L-threonyl-[protein] + ADP + H(+)</text>
        <dbReference type="Rhea" id="RHEA:46608"/>
        <dbReference type="Rhea" id="RHEA-COMP:11060"/>
        <dbReference type="Rhea" id="RHEA-COMP:11605"/>
        <dbReference type="ChEBI" id="CHEBI:15378"/>
        <dbReference type="ChEBI" id="CHEBI:30013"/>
        <dbReference type="ChEBI" id="CHEBI:30616"/>
        <dbReference type="ChEBI" id="CHEBI:61977"/>
        <dbReference type="ChEBI" id="CHEBI:456216"/>
        <dbReference type="EC" id="2.7.11.1"/>
    </reaction>
</comment>
<keyword evidence="13" id="KW-1185">Reference proteome</keyword>
<dbReference type="EnsemblMetazoa" id="PPAI007916-RA">
    <property type="protein sequence ID" value="PPAI007916-PA"/>
    <property type="gene ID" value="PPAI007916"/>
</dbReference>
<dbReference type="EMBL" id="AJVK01015501">
    <property type="status" value="NOT_ANNOTATED_CDS"/>
    <property type="molecule type" value="Genomic_DNA"/>
</dbReference>
<dbReference type="VEuPathDB" id="VectorBase:PPAI007916"/>
<evidence type="ECO:0000256" key="5">
    <source>
        <dbReference type="ARBA" id="ARBA00022741"/>
    </source>
</evidence>
<dbReference type="SMART" id="SM00220">
    <property type="entry name" value="S_TKc"/>
    <property type="match status" value="1"/>
</dbReference>
<name>A0A1B0DID2_PHLPP</name>
<comment type="similarity">
    <text evidence="1">Belongs to the protein kinase superfamily. NEK Ser/Thr protein kinase family. NIMA subfamily.</text>
</comment>
<keyword evidence="4" id="KW-0808">Transferase</keyword>
<evidence type="ECO:0000313" key="12">
    <source>
        <dbReference type="EnsemblMetazoa" id="PPAI007916-PA"/>
    </source>
</evidence>
<dbReference type="PIRSF" id="PIRSF000654">
    <property type="entry name" value="Integrin-linked_kinase"/>
    <property type="match status" value="1"/>
</dbReference>
<dbReference type="SUPFAM" id="SSF56112">
    <property type="entry name" value="Protein kinase-like (PK-like)"/>
    <property type="match status" value="1"/>
</dbReference>
<proteinExistence type="inferred from homology"/>
<dbReference type="Proteomes" id="UP000092462">
    <property type="component" value="Unassembled WGS sequence"/>
</dbReference>
<sequence length="280" mass="31923">MSIKEIENYSYIRCLGNGTYGDVKLYRDTRTKQKVVIKTIKLLTNNLSIHDVAKEIMIMSKLDHPRVIRFLSCFEDSVGQKLNIVMEYASGGTLHGLIEQQKAEGVFFEQEVILRLFCELLMGIDYLHMRHVIHCDLKPENVLLDSSMRVKIGDFGISFVTSDPSKAVEASYFGTPIYMAPEVYTMRSYSSLSDVWALGVILYEMCTLKPPFGGTTIEQLTKDIHRGKFEPIPCKTLGYDMNFQVIVKLMIQPKLKDRCSLSGIIAHPFITKSFYETIFS</sequence>
<evidence type="ECO:0000256" key="1">
    <source>
        <dbReference type="ARBA" id="ARBA00010886"/>
    </source>
</evidence>